<evidence type="ECO:0000313" key="2">
    <source>
        <dbReference type="Proteomes" id="UP000192610"/>
    </source>
</evidence>
<dbReference type="STRING" id="354355.SAMN05660816_01990"/>
<sequence>MRYLAVIIILLIGTSCEKVVNIKLDTADKKYVVEGVLTNQSGTCMVLLSQTQDFDASNAFTGVSGAAIQITEKDGATTQLTETSAGVYQAAGLTGTTGKTYTLSVTIKGQTFLAASTMPAPVNMDSIFITEDEAPGGKRNMANVQYNDPAGVANNYRFVQYVNGEKEQEIFVRNDELTNGNLTVTKLRYPKNDDDEKDNSIKTGDLVKIDMQCIDPVIYKYWYSLSRSATGGGGNAATPANPVTNMTGGALGYFSAHTLQTKTLTVR</sequence>
<comment type="caution">
    <text evidence="1">The sequence shown here is derived from an EMBL/GenBank/DDBJ whole genome shotgun (WGS) entry which is preliminary data.</text>
</comment>
<gene>
    <name evidence="1" type="ORF">A4H97_16220</name>
</gene>
<name>A0A1V9E0Y5_9BACT</name>
<dbReference type="EMBL" id="LVXG01000078">
    <property type="protein sequence ID" value="OQP39770.1"/>
    <property type="molecule type" value="Genomic_DNA"/>
</dbReference>
<proteinExistence type="predicted"/>
<keyword evidence="2" id="KW-1185">Reference proteome</keyword>
<reference evidence="2" key="1">
    <citation type="submission" date="2016-04" db="EMBL/GenBank/DDBJ databases">
        <authorList>
            <person name="Chen L."/>
            <person name="Zhuang W."/>
            <person name="Wang G."/>
        </authorList>
    </citation>
    <scope>NUCLEOTIDE SEQUENCE [LARGE SCALE GENOMIC DNA]</scope>
    <source>
        <strain evidence="2">17621</strain>
    </source>
</reference>
<accession>A0A1V9E0Y5</accession>
<dbReference type="PROSITE" id="PS51257">
    <property type="entry name" value="PROKAR_LIPOPROTEIN"/>
    <property type="match status" value="1"/>
</dbReference>
<dbReference type="Proteomes" id="UP000192610">
    <property type="component" value="Unassembled WGS sequence"/>
</dbReference>
<evidence type="ECO:0008006" key="3">
    <source>
        <dbReference type="Google" id="ProtNLM"/>
    </source>
</evidence>
<organism evidence="1 2">
    <name type="scientific">Niastella yeongjuensis</name>
    <dbReference type="NCBI Taxonomy" id="354355"/>
    <lineage>
        <taxon>Bacteria</taxon>
        <taxon>Pseudomonadati</taxon>
        <taxon>Bacteroidota</taxon>
        <taxon>Chitinophagia</taxon>
        <taxon>Chitinophagales</taxon>
        <taxon>Chitinophagaceae</taxon>
        <taxon>Niastella</taxon>
    </lineage>
</organism>
<protein>
    <recommendedName>
        <fullName evidence="3">DUF4249 domain-containing protein</fullName>
    </recommendedName>
</protein>
<dbReference type="InterPro" id="IPR025345">
    <property type="entry name" value="DUF4249"/>
</dbReference>
<dbReference type="AlphaFoldDB" id="A0A1V9E0Y5"/>
<evidence type="ECO:0000313" key="1">
    <source>
        <dbReference type="EMBL" id="OQP39770.1"/>
    </source>
</evidence>
<dbReference type="Pfam" id="PF14054">
    <property type="entry name" value="DUF4249"/>
    <property type="match status" value="1"/>
</dbReference>
<dbReference type="RefSeq" id="WP_081204228.1">
    <property type="nucleotide sequence ID" value="NZ_FOCZ01000003.1"/>
</dbReference>